<dbReference type="PANTHER" id="PTHR43744">
    <property type="entry name" value="ABC TRANSPORTER PERMEASE PROTEIN MG189-RELATED-RELATED"/>
    <property type="match status" value="1"/>
</dbReference>
<dbReference type="Pfam" id="PF00528">
    <property type="entry name" value="BPD_transp_1"/>
    <property type="match status" value="1"/>
</dbReference>
<evidence type="ECO:0000256" key="1">
    <source>
        <dbReference type="ARBA" id="ARBA00004651"/>
    </source>
</evidence>
<comment type="similarity">
    <text evidence="7">Belongs to the binding-protein-dependent transport system permease family.</text>
</comment>
<evidence type="ECO:0000256" key="4">
    <source>
        <dbReference type="ARBA" id="ARBA00022692"/>
    </source>
</evidence>
<evidence type="ECO:0000313" key="9">
    <source>
        <dbReference type="EMBL" id="EMA70058.1"/>
    </source>
</evidence>
<gene>
    <name evidence="9" type="ORF">C468_00945</name>
</gene>
<feature type="transmembrane region" description="Helical" evidence="7">
    <location>
        <begin position="29"/>
        <end position="52"/>
    </location>
</feature>
<evidence type="ECO:0000256" key="5">
    <source>
        <dbReference type="ARBA" id="ARBA00022989"/>
    </source>
</evidence>
<evidence type="ECO:0000256" key="3">
    <source>
        <dbReference type="ARBA" id="ARBA00022475"/>
    </source>
</evidence>
<keyword evidence="6 7" id="KW-0472">Membrane</keyword>
<evidence type="ECO:0000256" key="2">
    <source>
        <dbReference type="ARBA" id="ARBA00022448"/>
    </source>
</evidence>
<dbReference type="SUPFAM" id="SSF161098">
    <property type="entry name" value="MetI-like"/>
    <property type="match status" value="1"/>
</dbReference>
<dbReference type="InterPro" id="IPR035906">
    <property type="entry name" value="MetI-like_sf"/>
</dbReference>
<comment type="subcellular location">
    <subcellularLocation>
        <location evidence="1 7">Cell membrane</location>
        <topology evidence="1 7">Multi-pass membrane protein</topology>
    </subcellularLocation>
</comment>
<dbReference type="STRING" id="1230456.C468_00945"/>
<keyword evidence="2 7" id="KW-0813">Transport</keyword>
<dbReference type="InterPro" id="IPR000515">
    <property type="entry name" value="MetI-like"/>
</dbReference>
<comment type="caution">
    <text evidence="9">The sequence shown here is derived from an EMBL/GenBank/DDBJ whole genome shotgun (WGS) entry which is preliminary data.</text>
</comment>
<feature type="transmembrane region" description="Helical" evidence="7">
    <location>
        <begin position="169"/>
        <end position="189"/>
    </location>
</feature>
<evidence type="ECO:0000313" key="10">
    <source>
        <dbReference type="Proteomes" id="UP000011546"/>
    </source>
</evidence>
<feature type="transmembrane region" description="Helical" evidence="7">
    <location>
        <begin position="271"/>
        <end position="289"/>
    </location>
</feature>
<dbReference type="GO" id="GO:0055085">
    <property type="term" value="P:transmembrane transport"/>
    <property type="evidence" value="ECO:0007669"/>
    <property type="project" value="InterPro"/>
</dbReference>
<feature type="transmembrane region" description="Helical" evidence="7">
    <location>
        <begin position="142"/>
        <end position="163"/>
    </location>
</feature>
<keyword evidence="4 7" id="KW-0812">Transmembrane</keyword>
<feature type="transmembrane region" description="Helical" evidence="7">
    <location>
        <begin position="97"/>
        <end position="121"/>
    </location>
</feature>
<dbReference type="CDD" id="cd06261">
    <property type="entry name" value="TM_PBP2"/>
    <property type="match status" value="1"/>
</dbReference>
<proteinExistence type="inferred from homology"/>
<name>M0PJH1_9EURY</name>
<evidence type="ECO:0000256" key="7">
    <source>
        <dbReference type="RuleBase" id="RU363032"/>
    </source>
</evidence>
<organism evidence="9 10">
    <name type="scientific">Halorubrum kocurii JCM 14978</name>
    <dbReference type="NCBI Taxonomy" id="1230456"/>
    <lineage>
        <taxon>Archaea</taxon>
        <taxon>Methanobacteriati</taxon>
        <taxon>Methanobacteriota</taxon>
        <taxon>Stenosarchaea group</taxon>
        <taxon>Halobacteria</taxon>
        <taxon>Halobacteriales</taxon>
        <taxon>Haloferacaceae</taxon>
        <taxon>Halorubrum</taxon>
    </lineage>
</organism>
<evidence type="ECO:0000256" key="6">
    <source>
        <dbReference type="ARBA" id="ARBA00023136"/>
    </source>
</evidence>
<accession>M0PJH1</accession>
<dbReference type="PANTHER" id="PTHR43744:SF8">
    <property type="entry name" value="SN-GLYCEROL-3-PHOSPHATE TRANSPORT SYSTEM PERMEASE PROTEIN UGPE"/>
    <property type="match status" value="1"/>
</dbReference>
<dbReference type="PROSITE" id="PS50928">
    <property type="entry name" value="ABC_TM1"/>
    <property type="match status" value="1"/>
</dbReference>
<feature type="domain" description="ABC transmembrane type-1" evidence="8">
    <location>
        <begin position="98"/>
        <end position="289"/>
    </location>
</feature>
<dbReference type="GO" id="GO:0005886">
    <property type="term" value="C:plasma membrane"/>
    <property type="evidence" value="ECO:0007669"/>
    <property type="project" value="UniProtKB-SubCell"/>
</dbReference>
<dbReference type="Proteomes" id="UP000011546">
    <property type="component" value="Unassembled WGS sequence"/>
</dbReference>
<reference evidence="9 10" key="1">
    <citation type="journal article" date="2014" name="PLoS Genet.">
        <title>Phylogenetically driven sequencing of extremely halophilic archaea reveals strategies for static and dynamic osmo-response.</title>
        <authorList>
            <person name="Becker E.A."/>
            <person name="Seitzer P.M."/>
            <person name="Tritt A."/>
            <person name="Larsen D."/>
            <person name="Krusor M."/>
            <person name="Yao A.I."/>
            <person name="Wu D."/>
            <person name="Madern D."/>
            <person name="Eisen J.A."/>
            <person name="Darling A.E."/>
            <person name="Facciotti M.T."/>
        </authorList>
    </citation>
    <scope>NUCLEOTIDE SEQUENCE [LARGE SCALE GENOMIC DNA]</scope>
    <source>
        <strain evidence="9 10">JCM 14978</strain>
    </source>
</reference>
<dbReference type="PATRIC" id="fig|1230456.3.peg.174"/>
<dbReference type="EMBL" id="AOJH01000006">
    <property type="protein sequence ID" value="EMA70058.1"/>
    <property type="molecule type" value="Genomic_DNA"/>
</dbReference>
<keyword evidence="10" id="KW-1185">Reference proteome</keyword>
<keyword evidence="5 7" id="KW-1133">Transmembrane helix</keyword>
<dbReference type="AlphaFoldDB" id="M0PJH1"/>
<evidence type="ECO:0000259" key="8">
    <source>
        <dbReference type="PROSITE" id="PS50928"/>
    </source>
</evidence>
<keyword evidence="3" id="KW-1003">Cell membrane</keyword>
<protein>
    <submittedName>
        <fullName evidence="9">Binding-protein-dependent transport systems inner membrane component</fullName>
    </submittedName>
</protein>
<sequence length="303" mass="34270">MFTKIITKTSQAVSSMSRRLRRQSIEAPLWERVGFFLTLGLVGFVSVFPFYWMGVTSFVDEAWLYQRTPQLVPAVSDLSLTNYQTLFGAETVPFVQYFLNSLFIGTVSAALGLAFAIFGAYSFARLEYPGRWIFSRGVLVNYMFAGILLVIPIFQILVTLGLVNNRLGIIVTHFIFVIPLGLYLLGNYFRSIPKEIEEAGLMDGYSRIEVIARITIPMSKPAIVATYMYAFLLSWNEYLYASVILRDQGLYTLPIGIEQLQYAFENVWGDVMAASVVTTIPVLIIFLYLQKYLVEGLSFGNMD</sequence>
<dbReference type="Gene3D" id="1.10.3720.10">
    <property type="entry name" value="MetI-like"/>
    <property type="match status" value="1"/>
</dbReference>
<feature type="transmembrane region" description="Helical" evidence="7">
    <location>
        <begin position="210"/>
        <end position="232"/>
    </location>
</feature>